<organism evidence="2 3">
    <name type="scientific">Bradyrhizobium barranii</name>
    <dbReference type="NCBI Taxonomy" id="2992140"/>
    <lineage>
        <taxon>Bacteria</taxon>
        <taxon>Pseudomonadati</taxon>
        <taxon>Pseudomonadota</taxon>
        <taxon>Alphaproteobacteria</taxon>
        <taxon>Hyphomicrobiales</taxon>
        <taxon>Nitrobacteraceae</taxon>
        <taxon>Bradyrhizobium</taxon>
    </lineage>
</organism>
<proteinExistence type="predicted"/>
<dbReference type="Proteomes" id="UP001430990">
    <property type="component" value="Chromosome"/>
</dbReference>
<gene>
    <name evidence="2" type="ORF">BjapCC829_21770</name>
</gene>
<accession>A0ABY3R0X1</accession>
<dbReference type="EMBL" id="CP088100">
    <property type="protein sequence ID" value="UFW91021.1"/>
    <property type="molecule type" value="Genomic_DNA"/>
</dbReference>
<name>A0ABY3R0X1_9BRAD</name>
<keyword evidence="3" id="KW-1185">Reference proteome</keyword>
<evidence type="ECO:0000256" key="1">
    <source>
        <dbReference type="SAM" id="MobiDB-lite"/>
    </source>
</evidence>
<protein>
    <submittedName>
        <fullName evidence="2">Uncharacterized protein</fullName>
    </submittedName>
</protein>
<reference evidence="2" key="1">
    <citation type="submission" date="2021-11" db="EMBL/GenBank/DDBJ databases">
        <title>Australian commercial rhizobial inoculants.</title>
        <authorList>
            <person name="Kohlmeier M.G."/>
            <person name="O'Hara G.W."/>
            <person name="Colombi E."/>
            <person name="Ramsay J.P."/>
            <person name="Terpolilli J."/>
        </authorList>
    </citation>
    <scope>NUCLEOTIDE SEQUENCE</scope>
    <source>
        <strain evidence="2">CC829</strain>
    </source>
</reference>
<dbReference type="RefSeq" id="WP_231145015.1">
    <property type="nucleotide sequence ID" value="NZ_CP088100.1"/>
</dbReference>
<evidence type="ECO:0000313" key="2">
    <source>
        <dbReference type="EMBL" id="UFW91021.1"/>
    </source>
</evidence>
<sequence length="90" mass="9756">MSRRVLAVTAPVGTAHVLTVTDDAPMESSKTPYDPAAIAAARDRDRWARTSMQRYERRVAAAETAIPAAQAKRDRKAAKRAAEQARAAHA</sequence>
<evidence type="ECO:0000313" key="3">
    <source>
        <dbReference type="Proteomes" id="UP001430990"/>
    </source>
</evidence>
<feature type="region of interest" description="Disordered" evidence="1">
    <location>
        <begin position="66"/>
        <end position="90"/>
    </location>
</feature>